<evidence type="ECO:0000256" key="4">
    <source>
        <dbReference type="ARBA" id="ARBA00023172"/>
    </source>
</evidence>
<organism evidence="6 7">
    <name type="scientific">Candidatus Brennerbacteria bacterium CG_4_8_14_3_um_filter_43_14</name>
    <dbReference type="NCBI Taxonomy" id="1974521"/>
    <lineage>
        <taxon>Bacteria</taxon>
        <taxon>Candidatus Brenneribacteriota</taxon>
    </lineage>
</organism>
<reference evidence="7" key="1">
    <citation type="submission" date="2017-09" db="EMBL/GenBank/DDBJ databases">
        <title>Depth-based differentiation of microbial function through sediment-hosted aquifers and enrichment of novel symbionts in the deep terrestrial subsurface.</title>
        <authorList>
            <person name="Probst A.J."/>
            <person name="Ladd B."/>
            <person name="Jarett J.K."/>
            <person name="Geller-Mcgrath D.E."/>
            <person name="Sieber C.M.K."/>
            <person name="Emerson J.B."/>
            <person name="Anantharaman K."/>
            <person name="Thomas B.C."/>
            <person name="Malmstrom R."/>
            <person name="Stieglmeier M."/>
            <person name="Klingl A."/>
            <person name="Woyke T."/>
            <person name="Ryan C.M."/>
            <person name="Banfield J.F."/>
        </authorList>
    </citation>
    <scope>NUCLEOTIDE SEQUENCE [LARGE SCALE GENOMIC DNA]</scope>
</reference>
<keyword evidence="4" id="KW-0233">DNA recombination</keyword>
<dbReference type="PANTHER" id="PTHR30563:SF0">
    <property type="entry name" value="DNA RECOMBINATION PROTEIN RMUC"/>
    <property type="match status" value="1"/>
</dbReference>
<keyword evidence="5" id="KW-0472">Membrane</keyword>
<gene>
    <name evidence="6" type="ORF">COZ64_01360</name>
</gene>
<keyword evidence="3" id="KW-0175">Coiled coil</keyword>
<dbReference type="InterPro" id="IPR003798">
    <property type="entry name" value="DNA_recombination_RmuC"/>
</dbReference>
<evidence type="ECO:0000256" key="3">
    <source>
        <dbReference type="ARBA" id="ARBA00023054"/>
    </source>
</evidence>
<comment type="caution">
    <text evidence="6">The sequence shown here is derived from an EMBL/GenBank/DDBJ whole genome shotgun (WGS) entry which is preliminary data.</text>
</comment>
<comment type="similarity">
    <text evidence="2">Belongs to the RmuC family.</text>
</comment>
<dbReference type="Pfam" id="PF02646">
    <property type="entry name" value="RmuC"/>
    <property type="match status" value="1"/>
</dbReference>
<keyword evidence="5" id="KW-0812">Transmembrane</keyword>
<dbReference type="AlphaFoldDB" id="A0A2H9N516"/>
<evidence type="ECO:0000256" key="5">
    <source>
        <dbReference type="SAM" id="Phobius"/>
    </source>
</evidence>
<evidence type="ECO:0000256" key="1">
    <source>
        <dbReference type="ARBA" id="ARBA00003416"/>
    </source>
</evidence>
<evidence type="ECO:0000313" key="7">
    <source>
        <dbReference type="Proteomes" id="UP000236842"/>
    </source>
</evidence>
<dbReference type="PANTHER" id="PTHR30563">
    <property type="entry name" value="DNA RECOMBINATION PROTEIN RMUC"/>
    <property type="match status" value="1"/>
</dbReference>
<dbReference type="Proteomes" id="UP000236842">
    <property type="component" value="Unassembled WGS sequence"/>
</dbReference>
<evidence type="ECO:0000256" key="2">
    <source>
        <dbReference type="ARBA" id="ARBA00009840"/>
    </source>
</evidence>
<proteinExistence type="inferred from homology"/>
<keyword evidence="5" id="KW-1133">Transmembrane helix</keyword>
<dbReference type="EMBL" id="PFIJ01000024">
    <property type="protein sequence ID" value="PIX28998.1"/>
    <property type="molecule type" value="Genomic_DNA"/>
</dbReference>
<dbReference type="GO" id="GO:0006310">
    <property type="term" value="P:DNA recombination"/>
    <property type="evidence" value="ECO:0007669"/>
    <property type="project" value="UniProtKB-KW"/>
</dbReference>
<evidence type="ECO:0000313" key="6">
    <source>
        <dbReference type="EMBL" id="PIX28998.1"/>
    </source>
</evidence>
<protein>
    <recommendedName>
        <fullName evidence="8">DNA recombination protein RmuC</fullName>
    </recommendedName>
</protein>
<feature type="transmembrane region" description="Helical" evidence="5">
    <location>
        <begin position="6"/>
        <end position="28"/>
    </location>
</feature>
<accession>A0A2H9N516</accession>
<evidence type="ECO:0008006" key="8">
    <source>
        <dbReference type="Google" id="ProtNLM"/>
    </source>
</evidence>
<sequence length="350" mass="39850">MNTTFVIFAAFGFVILVSVIAFLVSVLLKKRYADISQNQAIGDLQKTMTTMQVQIMEHLANQLNAMQGRLDMSSGALNKEMRSFVEKSTEISGLLKNVEQSMQGVQTFQEIFKSPKLRGTWGEASLEHLLSQFYPKELYELQHMFVSGERADAVFKLPDGRMLVIDAKFPAENFTKLVEVPTEIEKDIARAAFVRDVKARIDEIATKYILPDEGTLDYAMMYVPAEAVYYEMINPSSPMRKEDITGYAWNKKIVVTSPNQLYLHLKTIEHWFHDVQMSRQTQEIIKRFTRIKKDGEKLADDFRLLGKHLGNAQGAYDSSEKRLGLLVGKVDQLTKGNIESKELESGEENE</sequence>
<comment type="function">
    <text evidence="1">Involved in DNA recombination.</text>
</comment>
<name>A0A2H9N516_9BACT</name>